<evidence type="ECO:0000313" key="2">
    <source>
        <dbReference type="EMBL" id="KAK1393997.1"/>
    </source>
</evidence>
<comment type="caution">
    <text evidence="2">The sequence shown here is derived from an EMBL/GenBank/DDBJ whole genome shotgun (WGS) entry which is preliminary data.</text>
</comment>
<proteinExistence type="predicted"/>
<dbReference type="Proteomes" id="UP001237642">
    <property type="component" value="Unassembled WGS sequence"/>
</dbReference>
<evidence type="ECO:0000313" key="3">
    <source>
        <dbReference type="Proteomes" id="UP001237642"/>
    </source>
</evidence>
<evidence type="ECO:0000256" key="1">
    <source>
        <dbReference type="SAM" id="MobiDB-lite"/>
    </source>
</evidence>
<protein>
    <submittedName>
        <fullName evidence="2">Uncharacterized protein</fullName>
    </submittedName>
</protein>
<dbReference type="EMBL" id="JAUIZM010000003">
    <property type="protein sequence ID" value="KAK1393997.1"/>
    <property type="molecule type" value="Genomic_DNA"/>
</dbReference>
<reference evidence="2" key="2">
    <citation type="submission" date="2023-05" db="EMBL/GenBank/DDBJ databases">
        <authorList>
            <person name="Schelkunov M.I."/>
        </authorList>
    </citation>
    <scope>NUCLEOTIDE SEQUENCE</scope>
    <source>
        <strain evidence="2">Hsosn_3</strain>
        <tissue evidence="2">Leaf</tissue>
    </source>
</reference>
<sequence>MRLCNGISLLFKGRGYRVRVELYFFKEILHKIFVLDLPHTLTPSSPLADVNGRIIFRPRWPNSIVVSNSVAYSLSREKLKEVMNPNWLRAHKRRSNIMKINSKNPDLVFVPVLSSPPNLTADDVASTYLAEDMGETDDDLHELFTYENPVTAGPSRLGKGRGKMAALTFGNNPFDEVEDTENSTPELNQSRPTIILAQAAAPLKPTDKEKQQRKRGGAFLVPGGGKGDTSKKGKQNAGTFSSGVAELYCRLASMNFKEKDVKMWNDRDRDEASLNLRRALGESFLHGMTYLNTLEGEHASLERSLKTTKDAADYY</sequence>
<feature type="region of interest" description="Disordered" evidence="1">
    <location>
        <begin position="204"/>
        <end position="237"/>
    </location>
</feature>
<gene>
    <name evidence="2" type="ORF">POM88_013053</name>
</gene>
<keyword evidence="3" id="KW-1185">Reference proteome</keyword>
<organism evidence="2 3">
    <name type="scientific">Heracleum sosnowskyi</name>
    <dbReference type="NCBI Taxonomy" id="360622"/>
    <lineage>
        <taxon>Eukaryota</taxon>
        <taxon>Viridiplantae</taxon>
        <taxon>Streptophyta</taxon>
        <taxon>Embryophyta</taxon>
        <taxon>Tracheophyta</taxon>
        <taxon>Spermatophyta</taxon>
        <taxon>Magnoliopsida</taxon>
        <taxon>eudicotyledons</taxon>
        <taxon>Gunneridae</taxon>
        <taxon>Pentapetalae</taxon>
        <taxon>asterids</taxon>
        <taxon>campanulids</taxon>
        <taxon>Apiales</taxon>
        <taxon>Apiaceae</taxon>
        <taxon>Apioideae</taxon>
        <taxon>apioid superclade</taxon>
        <taxon>Tordylieae</taxon>
        <taxon>Tordyliinae</taxon>
        <taxon>Heracleum</taxon>
    </lineage>
</organism>
<reference evidence="2" key="1">
    <citation type="submission" date="2023-02" db="EMBL/GenBank/DDBJ databases">
        <title>Genome of toxic invasive species Heracleum sosnowskyi carries increased number of genes despite the absence of recent whole-genome duplications.</title>
        <authorList>
            <person name="Schelkunov M."/>
            <person name="Shtratnikova V."/>
            <person name="Makarenko M."/>
            <person name="Klepikova A."/>
            <person name="Omelchenko D."/>
            <person name="Novikova G."/>
            <person name="Obukhova E."/>
            <person name="Bogdanov V."/>
            <person name="Penin A."/>
            <person name="Logacheva M."/>
        </authorList>
    </citation>
    <scope>NUCLEOTIDE SEQUENCE</scope>
    <source>
        <strain evidence="2">Hsosn_3</strain>
        <tissue evidence="2">Leaf</tissue>
    </source>
</reference>
<accession>A0AAD8IXP1</accession>
<name>A0AAD8IXP1_9APIA</name>
<dbReference type="AlphaFoldDB" id="A0AAD8IXP1"/>